<comment type="caution">
    <text evidence="6">The sequence shown here is derived from an EMBL/GenBank/DDBJ whole genome shotgun (WGS) entry which is preliminary data.</text>
</comment>
<sequence>MKKNLLSTAAIAAVFSLGAQAQVEVVDSSTQAPRERSNATGNQSAVNQQAELYYQLQTLQQEVMNLRGLVEEQAFELKRLKQQRLDDYLDLDRRISALTTGTTPETSPAAAIFTPSESLGAGSVSAAETDVSDVSGADSAPAAAQVSAALPAGVAEGASEAEIYGAAYDLLKERQIDASVAGFKAHLQRFPQGEYASNSYYWLGEIYLLKSDLPEAERWFDSLLVEFPDSRKVPDAQFKLGKVYHLQGNNARAKELLEVVATSSADASRLAQQYLQENF</sequence>
<dbReference type="GO" id="GO:0070206">
    <property type="term" value="P:protein trimerization"/>
    <property type="evidence" value="ECO:0007669"/>
    <property type="project" value="InterPro"/>
</dbReference>
<dbReference type="InterPro" id="IPR019734">
    <property type="entry name" value="TPR_rpt"/>
</dbReference>
<evidence type="ECO:0000313" key="6">
    <source>
        <dbReference type="EMBL" id="MCP8898229.1"/>
    </source>
</evidence>
<feature type="domain" description="YbgF trimerisation" evidence="5">
    <location>
        <begin position="46"/>
        <end position="103"/>
    </location>
</feature>
<proteinExistence type="predicted"/>
<keyword evidence="7" id="KW-1185">Reference proteome</keyword>
<protein>
    <submittedName>
        <fullName evidence="6">Outer membrane protein assembly factor BamD</fullName>
    </submittedName>
</protein>
<dbReference type="AlphaFoldDB" id="A0A9X2KSG6"/>
<dbReference type="InterPro" id="IPR011990">
    <property type="entry name" value="TPR-like_helical_dom_sf"/>
</dbReference>
<accession>A0A9X2KSG6</accession>
<dbReference type="EMBL" id="JAMFTH010000001">
    <property type="protein sequence ID" value="MCP8898229.1"/>
    <property type="molecule type" value="Genomic_DNA"/>
</dbReference>
<evidence type="ECO:0000259" key="5">
    <source>
        <dbReference type="Pfam" id="PF16331"/>
    </source>
</evidence>
<feature type="domain" description="Outer membrane lipoprotein BamD-like" evidence="4">
    <location>
        <begin position="159"/>
        <end position="274"/>
    </location>
</feature>
<dbReference type="RefSeq" id="WP_253966515.1">
    <property type="nucleotide sequence ID" value="NZ_JAMFTH010000001.1"/>
</dbReference>
<feature type="chain" id="PRO_5040957614" evidence="3">
    <location>
        <begin position="22"/>
        <end position="279"/>
    </location>
</feature>
<evidence type="ECO:0000256" key="2">
    <source>
        <dbReference type="PROSITE-ProRule" id="PRU00339"/>
    </source>
</evidence>
<organism evidence="6 7">
    <name type="scientific">Gilvimarinus xylanilyticus</name>
    <dbReference type="NCBI Taxonomy" id="2944139"/>
    <lineage>
        <taxon>Bacteria</taxon>
        <taxon>Pseudomonadati</taxon>
        <taxon>Pseudomonadota</taxon>
        <taxon>Gammaproteobacteria</taxon>
        <taxon>Cellvibrionales</taxon>
        <taxon>Cellvibrionaceae</taxon>
        <taxon>Gilvimarinus</taxon>
    </lineage>
</organism>
<keyword evidence="1 3" id="KW-0732">Signal</keyword>
<dbReference type="InterPro" id="IPR039565">
    <property type="entry name" value="BamD-like"/>
</dbReference>
<reference evidence="6" key="2">
    <citation type="submission" date="2023-01" db="EMBL/GenBank/DDBJ databases">
        <title>Gilvimarinus xylanilyticus HB14 isolated from Caulerpa lentillifera aquaculture base in Hainan, China.</title>
        <authorList>
            <person name="Zhang Y.-J."/>
        </authorList>
    </citation>
    <scope>NUCLEOTIDE SEQUENCE</scope>
    <source>
        <strain evidence="6">HB14</strain>
    </source>
</reference>
<dbReference type="InterPro" id="IPR032519">
    <property type="entry name" value="YbgF_tri"/>
</dbReference>
<dbReference type="Proteomes" id="UP001139319">
    <property type="component" value="Unassembled WGS sequence"/>
</dbReference>
<dbReference type="SUPFAM" id="SSF48452">
    <property type="entry name" value="TPR-like"/>
    <property type="match status" value="1"/>
</dbReference>
<evidence type="ECO:0000313" key="7">
    <source>
        <dbReference type="Proteomes" id="UP001139319"/>
    </source>
</evidence>
<dbReference type="Gene3D" id="1.20.5.110">
    <property type="match status" value="1"/>
</dbReference>
<dbReference type="Pfam" id="PF13525">
    <property type="entry name" value="YfiO"/>
    <property type="match status" value="1"/>
</dbReference>
<reference evidence="6" key="1">
    <citation type="submission" date="2022-05" db="EMBL/GenBank/DDBJ databases">
        <authorList>
            <person name="Sun H.-N."/>
        </authorList>
    </citation>
    <scope>NUCLEOTIDE SEQUENCE</scope>
    <source>
        <strain evidence="6">HB14</strain>
    </source>
</reference>
<gene>
    <name evidence="6" type="primary">bamD</name>
    <name evidence="6" type="ORF">M6D89_02820</name>
</gene>
<dbReference type="PROSITE" id="PS50005">
    <property type="entry name" value="TPR"/>
    <property type="match status" value="1"/>
</dbReference>
<dbReference type="Pfam" id="PF16331">
    <property type="entry name" value="TolA_bind_tri"/>
    <property type="match status" value="1"/>
</dbReference>
<evidence type="ECO:0000256" key="3">
    <source>
        <dbReference type="SAM" id="SignalP"/>
    </source>
</evidence>
<keyword evidence="2" id="KW-0802">TPR repeat</keyword>
<feature type="repeat" description="TPR" evidence="2">
    <location>
        <begin position="197"/>
        <end position="230"/>
    </location>
</feature>
<dbReference type="Gene3D" id="1.25.40.10">
    <property type="entry name" value="Tetratricopeptide repeat domain"/>
    <property type="match status" value="1"/>
</dbReference>
<name>A0A9X2KSG6_9GAMM</name>
<evidence type="ECO:0000256" key="1">
    <source>
        <dbReference type="ARBA" id="ARBA00022729"/>
    </source>
</evidence>
<evidence type="ECO:0000259" key="4">
    <source>
        <dbReference type="Pfam" id="PF13525"/>
    </source>
</evidence>
<feature type="signal peptide" evidence="3">
    <location>
        <begin position="1"/>
        <end position="21"/>
    </location>
</feature>